<dbReference type="RefSeq" id="WP_379852389.1">
    <property type="nucleotide sequence ID" value="NZ_JBHZPY010000011.1"/>
</dbReference>
<feature type="domain" description="Helicase C-terminal" evidence="6">
    <location>
        <begin position="575"/>
        <end position="726"/>
    </location>
</feature>
<keyword evidence="8" id="KW-1185">Reference proteome</keyword>
<gene>
    <name evidence="7" type="ORF">ACFX5F_12780</name>
</gene>
<proteinExistence type="predicted"/>
<dbReference type="PROSITE" id="PS51192">
    <property type="entry name" value="HELICASE_ATP_BIND_1"/>
    <property type="match status" value="1"/>
</dbReference>
<evidence type="ECO:0000256" key="1">
    <source>
        <dbReference type="ARBA" id="ARBA00022741"/>
    </source>
</evidence>
<dbReference type="EMBL" id="JBHZPY010000011">
    <property type="protein sequence ID" value="MFE3872096.1"/>
    <property type="molecule type" value="Genomic_DNA"/>
</dbReference>
<keyword evidence="3 7" id="KW-0347">Helicase</keyword>
<dbReference type="Gene3D" id="3.40.50.300">
    <property type="entry name" value="P-loop containing nucleotide triphosphate hydrolases"/>
    <property type="match status" value="2"/>
</dbReference>
<comment type="caution">
    <text evidence="7">The sequence shown here is derived from an EMBL/GenBank/DDBJ whole genome shotgun (WGS) entry which is preliminary data.</text>
</comment>
<keyword evidence="2" id="KW-0378">Hydrolase</keyword>
<accession>A0ABW6I743</accession>
<evidence type="ECO:0000256" key="3">
    <source>
        <dbReference type="ARBA" id="ARBA00022806"/>
    </source>
</evidence>
<dbReference type="PANTHER" id="PTHR11274:SF0">
    <property type="entry name" value="GENERAL TRANSCRIPTION AND DNA REPAIR FACTOR IIH HELICASE SUBUNIT XPB"/>
    <property type="match status" value="1"/>
</dbReference>
<dbReference type="SMART" id="SM00487">
    <property type="entry name" value="DEXDc"/>
    <property type="match status" value="1"/>
</dbReference>
<dbReference type="InterPro" id="IPR001650">
    <property type="entry name" value="Helicase_C-like"/>
</dbReference>
<dbReference type="InterPro" id="IPR027417">
    <property type="entry name" value="P-loop_NTPase"/>
</dbReference>
<organism evidence="7 8">
    <name type="scientific">Flavobacterium zhoui</name>
    <dbReference type="NCBI Taxonomy" id="3230414"/>
    <lineage>
        <taxon>Bacteria</taxon>
        <taxon>Pseudomonadati</taxon>
        <taxon>Bacteroidota</taxon>
        <taxon>Flavobacteriia</taxon>
        <taxon>Flavobacteriales</taxon>
        <taxon>Flavobacteriaceae</taxon>
        <taxon>Flavobacterium</taxon>
    </lineage>
</organism>
<name>A0ABW6I743_9FLAO</name>
<evidence type="ECO:0000256" key="4">
    <source>
        <dbReference type="ARBA" id="ARBA00022840"/>
    </source>
</evidence>
<dbReference type="PROSITE" id="PS51194">
    <property type="entry name" value="HELICASE_CTER"/>
    <property type="match status" value="1"/>
</dbReference>
<dbReference type="Pfam" id="PF00271">
    <property type="entry name" value="Helicase_C"/>
    <property type="match status" value="1"/>
</dbReference>
<keyword evidence="1" id="KW-0547">Nucleotide-binding</keyword>
<dbReference type="Pfam" id="PF04851">
    <property type="entry name" value="ResIII"/>
    <property type="match status" value="1"/>
</dbReference>
<dbReference type="InterPro" id="IPR050615">
    <property type="entry name" value="ATP-dep_DNA_Helicase"/>
</dbReference>
<dbReference type="GO" id="GO:0004386">
    <property type="term" value="F:helicase activity"/>
    <property type="evidence" value="ECO:0007669"/>
    <property type="project" value="UniProtKB-KW"/>
</dbReference>
<evidence type="ECO:0000256" key="2">
    <source>
        <dbReference type="ARBA" id="ARBA00022801"/>
    </source>
</evidence>
<dbReference type="InterPro" id="IPR006935">
    <property type="entry name" value="Helicase/UvrB_N"/>
</dbReference>
<reference evidence="7 8" key="1">
    <citation type="submission" date="2024-06" db="EMBL/GenBank/DDBJ databases">
        <title>Flavobacterium spp. isolated from glacier.</title>
        <authorList>
            <person name="Han D."/>
        </authorList>
    </citation>
    <scope>NUCLEOTIDE SEQUENCE [LARGE SCALE GENOMIC DNA]</scope>
    <source>
        <strain evidence="7 8">ZS1P70</strain>
    </source>
</reference>
<evidence type="ECO:0000259" key="6">
    <source>
        <dbReference type="PROSITE" id="PS51194"/>
    </source>
</evidence>
<evidence type="ECO:0000259" key="5">
    <source>
        <dbReference type="PROSITE" id="PS51192"/>
    </source>
</evidence>
<dbReference type="PANTHER" id="PTHR11274">
    <property type="entry name" value="RAD25/XP-B DNA REPAIR HELICASE"/>
    <property type="match status" value="1"/>
</dbReference>
<dbReference type="CDD" id="cd17926">
    <property type="entry name" value="DEXHc_RE"/>
    <property type="match status" value="1"/>
</dbReference>
<dbReference type="Proteomes" id="UP001600107">
    <property type="component" value="Unassembled WGS sequence"/>
</dbReference>
<dbReference type="CDD" id="cd18785">
    <property type="entry name" value="SF2_C"/>
    <property type="match status" value="1"/>
</dbReference>
<keyword evidence="4" id="KW-0067">ATP-binding</keyword>
<feature type="domain" description="Helicase ATP-binding" evidence="5">
    <location>
        <begin position="371"/>
        <end position="524"/>
    </location>
</feature>
<dbReference type="InterPro" id="IPR054347">
    <property type="entry name" value="TOTE_primase"/>
</dbReference>
<dbReference type="Pfam" id="PF22548">
    <property type="entry name" value="AEP-TOTE"/>
    <property type="match status" value="1"/>
</dbReference>
<sequence>MSTSAERNNIQLFKSIFTGREDVFAVRWEKGSNSGYMPAYFYDPYRYRVHKMNSGTFQNYADKEYLPFTEREIEKHLNGEQHIGVYPLLKDNTSWFIVADFDKVDWADDCKKFINACNEKGIPAYLERSRSGKGGHVWVFFEKPYPAIKSRQLFISVLQQTGVFSLFDKSSSFDRMFPNQDFLSGKGFGNLIALPLYKKTYEQGNSCFIDVESLEPIPNQWDYIKNIQRISTIKLDELYQIIDTPQNITASIVPKLDNEKLTIRLANDIKINHNAISTPLINFLKEELNFLNTEFLVKKKIGKNTFGTERYFKLIEEKENEVIIPRGFIGKIIRFCRENKIDYNFKDERKKLKEVAFSFNAQLREHQQIVIDTIAKKDLGVIVAPPSSGKTIVGLKIIAEKKQPALIITHRKQIADQWIERIETFLGIPKNEVGKIGQGKTKIGKQITVAMIQSLSKELEKPDGEKILNAFGTIILDECHHIPAETFRNTISKLQTFYLYGLTATPFRKYNDSKLIFIHLGEMIAEIKSDEITTSKKPKIIIRNTELDVPFNSKTDKFETLSKILIHDSTRNKTILQDVINELKSDRKVIIITERKEHIDSLYQYLKQSYETITLSGEDSESSKNSKWKLLKEGSYQVIVTTGQFFGEGTDLQNANCLFLVYPFSFEGKLIQYIGRVQRLEITPTIYDYRDSKIDYLNKMFLKRNVYYRKIDKQATLFDEPEEEIIVSKSNFIIDKKVKIAFEKLEFRYGSISFKYEISEMKTELEFDIENLEMRPEFEVLKTYFSKTLKIKNIEVTIHAEFENGKLMSQLALSNDLKKINRELIESVKFKFVATTFLGKQNPVSQENLLDINQLQNENNIKLYNSGDELLNDFLQNKNYKHQTHLEYLANHHERTILKIRFVLNPFSFVFLLAGKTGFHIVLETLNTEEATYIWHFDNDKQSLPNKLKQIDSYLNIIRNDGRQAFIENPPDNFSRILHDYSADRKGFVIWKGFIEERIT</sequence>
<evidence type="ECO:0000313" key="7">
    <source>
        <dbReference type="EMBL" id="MFE3872096.1"/>
    </source>
</evidence>
<protein>
    <submittedName>
        <fullName evidence="7">DEAD/DEAH box helicase family protein</fullName>
    </submittedName>
</protein>
<evidence type="ECO:0000313" key="8">
    <source>
        <dbReference type="Proteomes" id="UP001600107"/>
    </source>
</evidence>
<dbReference type="InterPro" id="IPR014001">
    <property type="entry name" value="Helicase_ATP-bd"/>
</dbReference>
<dbReference type="SUPFAM" id="SSF52540">
    <property type="entry name" value="P-loop containing nucleoside triphosphate hydrolases"/>
    <property type="match status" value="2"/>
</dbReference>